<proteinExistence type="predicted"/>
<sequence length="149" mass="17379">MFPWDKQFPFGQSGFSKQLNKMNPKEVENYIQQVMKNVFGGDLTQGGYPFQTDYSPKESSTIQKPEVFETSDYVYVNIPLNNVSRENVKLQHTTHQLFIINYPKDSEQTKFILPSPVKRKGTKARFLEDRIEIQFIKLSEFSLSEIDIT</sequence>
<organism evidence="1 2">
    <name type="scientific">Metabacillus halosaccharovorans</name>
    <dbReference type="NCBI Taxonomy" id="930124"/>
    <lineage>
        <taxon>Bacteria</taxon>
        <taxon>Bacillati</taxon>
        <taxon>Bacillota</taxon>
        <taxon>Bacilli</taxon>
        <taxon>Bacillales</taxon>
        <taxon>Bacillaceae</taxon>
        <taxon>Metabacillus</taxon>
    </lineage>
</organism>
<comment type="caution">
    <text evidence="1">The sequence shown here is derived from an EMBL/GenBank/DDBJ whole genome shotgun (WGS) entry which is preliminary data.</text>
</comment>
<dbReference type="Gene3D" id="2.60.40.790">
    <property type="match status" value="1"/>
</dbReference>
<accession>A0ABT3DN79</accession>
<dbReference type="InterPro" id="IPR008978">
    <property type="entry name" value="HSP20-like_chaperone"/>
</dbReference>
<reference evidence="1 2" key="1">
    <citation type="submission" date="2022-10" db="EMBL/GenBank/DDBJ databases">
        <title>Draft genome assembly of moderately radiation resistant bacterium Metabacillus halosaccharovorans.</title>
        <authorList>
            <person name="Pal S."/>
            <person name="Gopinathan A."/>
        </authorList>
    </citation>
    <scope>NUCLEOTIDE SEQUENCE [LARGE SCALE GENOMIC DNA]</scope>
    <source>
        <strain evidence="1 2">VITHBRA001</strain>
    </source>
</reference>
<dbReference type="SUPFAM" id="SSF49764">
    <property type="entry name" value="HSP20-like chaperones"/>
    <property type="match status" value="1"/>
</dbReference>
<gene>
    <name evidence="1" type="ORF">OIH86_22870</name>
</gene>
<dbReference type="EMBL" id="JAOYEY010000050">
    <property type="protein sequence ID" value="MCV9888499.1"/>
    <property type="molecule type" value="Genomic_DNA"/>
</dbReference>
<evidence type="ECO:0000313" key="2">
    <source>
        <dbReference type="Proteomes" id="UP001526147"/>
    </source>
</evidence>
<name>A0ABT3DN79_9BACI</name>
<dbReference type="RefSeq" id="WP_264144572.1">
    <property type="nucleotide sequence ID" value="NZ_JAOYEY010000050.1"/>
</dbReference>
<dbReference type="Proteomes" id="UP001526147">
    <property type="component" value="Unassembled WGS sequence"/>
</dbReference>
<protein>
    <submittedName>
        <fullName evidence="1">Hsp20/alpha crystallin family protein</fullName>
    </submittedName>
</protein>
<dbReference type="CDD" id="cd00298">
    <property type="entry name" value="ACD_sHsps_p23-like"/>
    <property type="match status" value="1"/>
</dbReference>
<evidence type="ECO:0000313" key="1">
    <source>
        <dbReference type="EMBL" id="MCV9888499.1"/>
    </source>
</evidence>
<keyword evidence="2" id="KW-1185">Reference proteome</keyword>